<dbReference type="GO" id="GO:0003725">
    <property type="term" value="F:double-stranded RNA binding"/>
    <property type="evidence" value="ECO:0007669"/>
    <property type="project" value="InterPro"/>
</dbReference>
<comment type="similarity">
    <text evidence="2">Belongs to the SUA5 family.</text>
</comment>
<dbReference type="GO" id="GO:0061710">
    <property type="term" value="F:L-threonylcarbamoyladenylate synthase"/>
    <property type="evidence" value="ECO:0007669"/>
    <property type="project" value="UniProtKB-EC"/>
</dbReference>
<keyword evidence="5" id="KW-0963">Cytoplasm</keyword>
<dbReference type="InterPro" id="IPR050156">
    <property type="entry name" value="TC-AMP_synthase_SUA5"/>
</dbReference>
<dbReference type="PIRSF" id="PIRSF004930">
    <property type="entry name" value="Tln_factor_SUA5"/>
    <property type="match status" value="1"/>
</dbReference>
<dbReference type="InterPro" id="IPR038385">
    <property type="entry name" value="Sua5/YwlC_C"/>
</dbReference>
<dbReference type="GO" id="GO:0005524">
    <property type="term" value="F:ATP binding"/>
    <property type="evidence" value="ECO:0007669"/>
    <property type="project" value="UniProtKB-KW"/>
</dbReference>
<evidence type="ECO:0000256" key="8">
    <source>
        <dbReference type="ARBA" id="ARBA00022695"/>
    </source>
</evidence>
<dbReference type="Pfam" id="PF03481">
    <property type="entry name" value="Sua5_C"/>
    <property type="match status" value="1"/>
</dbReference>
<dbReference type="GO" id="GO:0006450">
    <property type="term" value="P:regulation of translational fidelity"/>
    <property type="evidence" value="ECO:0007669"/>
    <property type="project" value="TreeGrafter"/>
</dbReference>
<evidence type="ECO:0000256" key="3">
    <source>
        <dbReference type="ARBA" id="ARBA00012584"/>
    </source>
</evidence>
<dbReference type="PROSITE" id="PS51163">
    <property type="entry name" value="YRDC"/>
    <property type="match status" value="1"/>
</dbReference>
<evidence type="ECO:0000256" key="9">
    <source>
        <dbReference type="ARBA" id="ARBA00022741"/>
    </source>
</evidence>
<dbReference type="InterPro" id="IPR010923">
    <property type="entry name" value="T(6)A37_SUA5"/>
</dbReference>
<organism evidence="14">
    <name type="scientific">freshwater metagenome</name>
    <dbReference type="NCBI Taxonomy" id="449393"/>
    <lineage>
        <taxon>unclassified sequences</taxon>
        <taxon>metagenomes</taxon>
        <taxon>ecological metagenomes</taxon>
    </lineage>
</organism>
<evidence type="ECO:0000256" key="2">
    <source>
        <dbReference type="ARBA" id="ARBA00007663"/>
    </source>
</evidence>
<evidence type="ECO:0000256" key="4">
    <source>
        <dbReference type="ARBA" id="ARBA00015492"/>
    </source>
</evidence>
<dbReference type="NCBIfam" id="TIGR00057">
    <property type="entry name" value="L-threonylcarbamoyladenylate synthase"/>
    <property type="match status" value="1"/>
</dbReference>
<keyword evidence="7" id="KW-0819">tRNA processing</keyword>
<dbReference type="EMBL" id="CAFBMR010000046">
    <property type="protein sequence ID" value="CAB4916976.1"/>
    <property type="molecule type" value="Genomic_DNA"/>
</dbReference>
<accession>A0A6J7HDX4</accession>
<sequence length="323" mass="33467">MTHLTQSPREAAAALVDGYLAVLPTETVYGLGALADGTGVGRIFEVKGRPEWHPLIVHVSSAAALGGADAWARDVPAFARALVKAFWPGPLTIVVPRSTRVTDAITGGQDTVALRSPAHPLTREVLRKLDITTRSHAGVAAPSANRHGAVSPTTANHVARDLGAYLSPRDVILDGGVCDVGVESTIVDCTGVAPRILRPGSIGIPDIEHVTGLHVSDEASDVRAPGGLAAHYAPNARVRLINESELGNVDAGVGLIAMSNVATPAHVVRLLSANDVQAYAHNLYAALRDADQQGVTDVVAIAPEGNTGLADAIRDRLTRAAAS</sequence>
<comment type="subcellular location">
    <subcellularLocation>
        <location evidence="1">Cytoplasm</location>
    </subcellularLocation>
</comment>
<dbReference type="PANTHER" id="PTHR17490:SF16">
    <property type="entry name" value="THREONYLCARBAMOYL-AMP SYNTHASE"/>
    <property type="match status" value="1"/>
</dbReference>
<dbReference type="GO" id="GO:0000049">
    <property type="term" value="F:tRNA binding"/>
    <property type="evidence" value="ECO:0007669"/>
    <property type="project" value="TreeGrafter"/>
</dbReference>
<protein>
    <recommendedName>
        <fullName evidence="4">Threonylcarbamoyl-AMP synthase</fullName>
        <ecNumber evidence="3">2.7.7.87</ecNumber>
    </recommendedName>
    <alternativeName>
        <fullName evidence="11">L-threonylcarbamoyladenylate synthase</fullName>
    </alternativeName>
</protein>
<evidence type="ECO:0000256" key="6">
    <source>
        <dbReference type="ARBA" id="ARBA00022679"/>
    </source>
</evidence>
<evidence type="ECO:0000259" key="13">
    <source>
        <dbReference type="PROSITE" id="PS51163"/>
    </source>
</evidence>
<evidence type="ECO:0000313" key="14">
    <source>
        <dbReference type="EMBL" id="CAB4916976.1"/>
    </source>
</evidence>
<evidence type="ECO:0000256" key="7">
    <source>
        <dbReference type="ARBA" id="ARBA00022694"/>
    </source>
</evidence>
<dbReference type="GO" id="GO:0005737">
    <property type="term" value="C:cytoplasm"/>
    <property type="evidence" value="ECO:0007669"/>
    <property type="project" value="UniProtKB-SubCell"/>
</dbReference>
<evidence type="ECO:0000256" key="1">
    <source>
        <dbReference type="ARBA" id="ARBA00004496"/>
    </source>
</evidence>
<dbReference type="EC" id="2.7.7.87" evidence="3"/>
<feature type="domain" description="YrdC-like" evidence="13">
    <location>
        <begin position="5"/>
        <end position="202"/>
    </location>
</feature>
<keyword evidence="6" id="KW-0808">Transferase</keyword>
<evidence type="ECO:0000256" key="11">
    <source>
        <dbReference type="ARBA" id="ARBA00029774"/>
    </source>
</evidence>
<dbReference type="InterPro" id="IPR017945">
    <property type="entry name" value="DHBP_synth_RibB-like_a/b_dom"/>
</dbReference>
<evidence type="ECO:0000256" key="12">
    <source>
        <dbReference type="ARBA" id="ARBA00048366"/>
    </source>
</evidence>
<dbReference type="Pfam" id="PF01300">
    <property type="entry name" value="Sua5_yciO_yrdC"/>
    <property type="match status" value="1"/>
</dbReference>
<comment type="catalytic activity">
    <reaction evidence="12">
        <text>L-threonine + hydrogencarbonate + ATP = L-threonylcarbamoyladenylate + diphosphate + H2O</text>
        <dbReference type="Rhea" id="RHEA:36407"/>
        <dbReference type="ChEBI" id="CHEBI:15377"/>
        <dbReference type="ChEBI" id="CHEBI:17544"/>
        <dbReference type="ChEBI" id="CHEBI:30616"/>
        <dbReference type="ChEBI" id="CHEBI:33019"/>
        <dbReference type="ChEBI" id="CHEBI:57926"/>
        <dbReference type="ChEBI" id="CHEBI:73682"/>
        <dbReference type="EC" id="2.7.7.87"/>
    </reaction>
</comment>
<keyword evidence="8" id="KW-0548">Nucleotidyltransferase</keyword>
<dbReference type="GO" id="GO:0008033">
    <property type="term" value="P:tRNA processing"/>
    <property type="evidence" value="ECO:0007669"/>
    <property type="project" value="UniProtKB-KW"/>
</dbReference>
<keyword evidence="10" id="KW-0067">ATP-binding</keyword>
<dbReference type="InterPro" id="IPR005145">
    <property type="entry name" value="Sua5_C"/>
</dbReference>
<dbReference type="InterPro" id="IPR006070">
    <property type="entry name" value="Sua5-like_dom"/>
</dbReference>
<name>A0A6J7HDX4_9ZZZZ</name>
<dbReference type="Gene3D" id="3.90.870.10">
    <property type="entry name" value="DHBP synthase"/>
    <property type="match status" value="1"/>
</dbReference>
<keyword evidence="9" id="KW-0547">Nucleotide-binding</keyword>
<dbReference type="PANTHER" id="PTHR17490">
    <property type="entry name" value="SUA5"/>
    <property type="match status" value="1"/>
</dbReference>
<evidence type="ECO:0000256" key="10">
    <source>
        <dbReference type="ARBA" id="ARBA00022840"/>
    </source>
</evidence>
<dbReference type="AlphaFoldDB" id="A0A6J7HDX4"/>
<dbReference type="SUPFAM" id="SSF55821">
    <property type="entry name" value="YrdC/RibB"/>
    <property type="match status" value="1"/>
</dbReference>
<dbReference type="Gene3D" id="3.40.50.11030">
    <property type="entry name" value="Threonylcarbamoyl-AMP synthase, C-terminal domain"/>
    <property type="match status" value="1"/>
</dbReference>
<proteinExistence type="inferred from homology"/>
<gene>
    <name evidence="14" type="ORF">UFOPK3610_01181</name>
</gene>
<evidence type="ECO:0000256" key="5">
    <source>
        <dbReference type="ARBA" id="ARBA00022490"/>
    </source>
</evidence>
<reference evidence="14" key="1">
    <citation type="submission" date="2020-05" db="EMBL/GenBank/DDBJ databases">
        <authorList>
            <person name="Chiriac C."/>
            <person name="Salcher M."/>
            <person name="Ghai R."/>
            <person name="Kavagutti S V."/>
        </authorList>
    </citation>
    <scope>NUCLEOTIDE SEQUENCE</scope>
</reference>